<name>A0ABD6AZ75_9EURY</name>
<dbReference type="SMART" id="SM00046">
    <property type="entry name" value="DAGKc"/>
    <property type="match status" value="1"/>
</dbReference>
<evidence type="ECO:0000313" key="7">
    <source>
        <dbReference type="EMBL" id="MFD1514888.1"/>
    </source>
</evidence>
<dbReference type="InterPro" id="IPR005218">
    <property type="entry name" value="Diacylglycerol/lipid_kinase"/>
</dbReference>
<dbReference type="SUPFAM" id="SSF111331">
    <property type="entry name" value="NAD kinase/diacylglycerol kinase-like"/>
    <property type="match status" value="1"/>
</dbReference>
<dbReference type="EMBL" id="JBHUDC010000008">
    <property type="protein sequence ID" value="MFD1514888.1"/>
    <property type="molecule type" value="Genomic_DNA"/>
</dbReference>
<evidence type="ECO:0000313" key="8">
    <source>
        <dbReference type="Proteomes" id="UP001597187"/>
    </source>
</evidence>
<organism evidence="7 8">
    <name type="scientific">Halomarina rubra</name>
    <dbReference type="NCBI Taxonomy" id="2071873"/>
    <lineage>
        <taxon>Archaea</taxon>
        <taxon>Methanobacteriati</taxon>
        <taxon>Methanobacteriota</taxon>
        <taxon>Stenosarchaea group</taxon>
        <taxon>Halobacteria</taxon>
        <taxon>Halobacteriales</taxon>
        <taxon>Natronomonadaceae</taxon>
        <taxon>Halomarina</taxon>
    </lineage>
</organism>
<evidence type="ECO:0000256" key="1">
    <source>
        <dbReference type="ARBA" id="ARBA00022679"/>
    </source>
</evidence>
<dbReference type="Pfam" id="PF00781">
    <property type="entry name" value="DAGK_cat"/>
    <property type="match status" value="1"/>
</dbReference>
<keyword evidence="1 7" id="KW-0808">Transferase</keyword>
<dbReference type="InterPro" id="IPR045540">
    <property type="entry name" value="YegS/DAGK_C"/>
</dbReference>
<gene>
    <name evidence="7" type="ORF">ACFSBT_16530</name>
</gene>
<evidence type="ECO:0000256" key="5">
    <source>
        <dbReference type="SAM" id="MobiDB-lite"/>
    </source>
</evidence>
<dbReference type="PROSITE" id="PS50146">
    <property type="entry name" value="DAGK"/>
    <property type="match status" value="1"/>
</dbReference>
<comment type="caution">
    <text evidence="7">The sequence shown here is derived from an EMBL/GenBank/DDBJ whole genome shotgun (WGS) entry which is preliminary data.</text>
</comment>
<reference evidence="7 8" key="1">
    <citation type="journal article" date="2019" name="Int. J. Syst. Evol. Microbiol.">
        <title>The Global Catalogue of Microorganisms (GCM) 10K type strain sequencing project: providing services to taxonomists for standard genome sequencing and annotation.</title>
        <authorList>
            <consortium name="The Broad Institute Genomics Platform"/>
            <consortium name="The Broad Institute Genome Sequencing Center for Infectious Disease"/>
            <person name="Wu L."/>
            <person name="Ma J."/>
        </authorList>
    </citation>
    <scope>NUCLEOTIDE SEQUENCE [LARGE SCALE GENOMIC DNA]</scope>
    <source>
        <strain evidence="7 8">CGMCC 1.12563</strain>
    </source>
</reference>
<dbReference type="NCBIfam" id="TIGR00147">
    <property type="entry name" value="YegS/Rv2252/BmrU family lipid kinase"/>
    <property type="match status" value="1"/>
</dbReference>
<evidence type="ECO:0000256" key="4">
    <source>
        <dbReference type="ARBA" id="ARBA00022840"/>
    </source>
</evidence>
<dbReference type="GO" id="GO:0016301">
    <property type="term" value="F:kinase activity"/>
    <property type="evidence" value="ECO:0007669"/>
    <property type="project" value="UniProtKB-KW"/>
</dbReference>
<evidence type="ECO:0000259" key="6">
    <source>
        <dbReference type="PROSITE" id="PS50146"/>
    </source>
</evidence>
<keyword evidence="4" id="KW-0067">ATP-binding</keyword>
<dbReference type="InterPro" id="IPR016064">
    <property type="entry name" value="NAD/diacylglycerol_kinase_sf"/>
</dbReference>
<dbReference type="InterPro" id="IPR050187">
    <property type="entry name" value="Lipid_Phosphate_FormReg"/>
</dbReference>
<dbReference type="Gene3D" id="3.40.50.10330">
    <property type="entry name" value="Probable inorganic polyphosphate/atp-NAD kinase, domain 1"/>
    <property type="match status" value="1"/>
</dbReference>
<sequence>MVPPDTDAPQTDMDLDDPAGAPETTLVVLNPVSGDGDHGSQVRALTEQYGYDLRETDREGDAIDIAREAASEFDRVVACGGDGTLNHVVRGLWQAEALPEVEFGIVPGGTGNDFAENVGIESVEQSFEVLADGEVRSVDLGTVTVEGGSPIPFLNSCICGLTADASAATTPEQKQRYGVFAYVANSMRELAAYDGLDITIRPAEGGEGWSGRAALVIFGNGRGFPDQEGPAVDIEDGLLDVTVIEDRPAADLVGGGALFELFDRDPDSLSRLQTAHAEVSLRSDEAATFSLDGEMVSARELTVEVRRNALRMPVGPDYVVHPPGGR</sequence>
<keyword evidence="3 7" id="KW-0418">Kinase</keyword>
<keyword evidence="8" id="KW-1185">Reference proteome</keyword>
<dbReference type="PANTHER" id="PTHR12358:SF54">
    <property type="entry name" value="SPHINGOSINE KINASE RELATED PROTEIN"/>
    <property type="match status" value="1"/>
</dbReference>
<dbReference type="InterPro" id="IPR017438">
    <property type="entry name" value="ATP-NAD_kinase_N"/>
</dbReference>
<evidence type="ECO:0000256" key="2">
    <source>
        <dbReference type="ARBA" id="ARBA00022741"/>
    </source>
</evidence>
<feature type="domain" description="DAGKc" evidence="6">
    <location>
        <begin position="20"/>
        <end position="147"/>
    </location>
</feature>
<accession>A0ABD6AZ75</accession>
<protein>
    <submittedName>
        <fullName evidence="7">Diacylglycerol/lipid kinase family protein</fullName>
        <ecNumber evidence="7">2.7.1.-</ecNumber>
    </submittedName>
</protein>
<dbReference type="Proteomes" id="UP001597187">
    <property type="component" value="Unassembled WGS sequence"/>
</dbReference>
<proteinExistence type="predicted"/>
<dbReference type="AlphaFoldDB" id="A0ABD6AZ75"/>
<dbReference type="RefSeq" id="WP_250874819.1">
    <property type="nucleotide sequence ID" value="NZ_JALXFV010000008.1"/>
</dbReference>
<dbReference type="PANTHER" id="PTHR12358">
    <property type="entry name" value="SPHINGOSINE KINASE"/>
    <property type="match status" value="1"/>
</dbReference>
<evidence type="ECO:0000256" key="3">
    <source>
        <dbReference type="ARBA" id="ARBA00022777"/>
    </source>
</evidence>
<dbReference type="Pfam" id="PF19279">
    <property type="entry name" value="YegS_C"/>
    <property type="match status" value="1"/>
</dbReference>
<dbReference type="Gene3D" id="2.60.200.40">
    <property type="match status" value="1"/>
</dbReference>
<keyword evidence="2" id="KW-0547">Nucleotide-binding</keyword>
<dbReference type="InterPro" id="IPR001206">
    <property type="entry name" value="Diacylglycerol_kinase_cat_dom"/>
</dbReference>
<dbReference type="EC" id="2.7.1.-" evidence="7"/>
<feature type="region of interest" description="Disordered" evidence="5">
    <location>
        <begin position="1"/>
        <end position="22"/>
    </location>
</feature>
<dbReference type="GO" id="GO:0005524">
    <property type="term" value="F:ATP binding"/>
    <property type="evidence" value="ECO:0007669"/>
    <property type="project" value="UniProtKB-KW"/>
</dbReference>